<keyword evidence="2" id="KW-1133">Transmembrane helix</keyword>
<proteinExistence type="predicted"/>
<name>A0A6G1G8F8_9PEZI</name>
<reference evidence="3 5" key="1">
    <citation type="submission" date="2020-01" db="EMBL/GenBank/DDBJ databases">
        <authorList>
            <consortium name="DOE Joint Genome Institute"/>
            <person name="Haridas S."/>
            <person name="Albert R."/>
            <person name="Binder M."/>
            <person name="Bloem J."/>
            <person name="Labutti K."/>
            <person name="Salamov A."/>
            <person name="Andreopoulos B."/>
            <person name="Baker S.E."/>
            <person name="Barry K."/>
            <person name="Bills G."/>
            <person name="Bluhm B.H."/>
            <person name="Cannon C."/>
            <person name="Castanera R."/>
            <person name="Culley D.E."/>
            <person name="Daum C."/>
            <person name="Ezra D."/>
            <person name="Gonzalez J.B."/>
            <person name="Henrissat B."/>
            <person name="Kuo A."/>
            <person name="Liang C."/>
            <person name="Lipzen A."/>
            <person name="Lutzoni F."/>
            <person name="Magnuson J."/>
            <person name="Mondo S."/>
            <person name="Nolan M."/>
            <person name="Ohm R."/>
            <person name="Pangilinan J."/>
            <person name="Park H.-J."/>
            <person name="Ramirez L."/>
            <person name="Alfaro M."/>
            <person name="Sun H."/>
            <person name="Tritt A."/>
            <person name="Yoshinaga Y."/>
            <person name="Zwiers L.-H."/>
            <person name="Turgeon B.G."/>
            <person name="Goodwin S.B."/>
            <person name="Spatafora J.W."/>
            <person name="Crous P.W."/>
            <person name="Grigoriev I.V."/>
        </authorList>
    </citation>
    <scope>NUCLEOTIDE SEQUENCE</scope>
    <source>
        <strain evidence="3 5">CBS 781.70</strain>
    </source>
</reference>
<sequence length="268" mass="29436">MPASNLSGQSEIMLAYLLLSINESIQYQPSCVHWSSRATNVSSTLPYGTAFHNFQVTAFVHSPNMAHNQTYPYPMHTLSATHACDNSNPSLETVRRPGSHRWGRTLTSLPNATSTASTNAPEYPMTLLEDGREQHPATESSTATTRRPWGFFPWFGRSVGADTTEDSSSTSDAPVEQASTNPAALSPSPTATIAPETQLGEACPRRWHRSTSRRAAEQRCAEFGTYLRRQTFMSRMMTFVGILIFGMVLILGVPVLCVILTTAISFRS</sequence>
<feature type="region of interest" description="Disordered" evidence="1">
    <location>
        <begin position="161"/>
        <end position="211"/>
    </location>
</feature>
<protein>
    <submittedName>
        <fullName evidence="3 5">Uncharacterized protein</fullName>
    </submittedName>
</protein>
<reference evidence="5" key="2">
    <citation type="submission" date="2020-04" db="EMBL/GenBank/DDBJ databases">
        <authorList>
            <consortium name="NCBI Genome Project"/>
        </authorList>
    </citation>
    <scope>NUCLEOTIDE SEQUENCE</scope>
    <source>
        <strain evidence="5">CBS 781.70</strain>
    </source>
</reference>
<accession>A0A6G1G8F8</accession>
<dbReference type="Proteomes" id="UP000504638">
    <property type="component" value="Unplaced"/>
</dbReference>
<feature type="transmembrane region" description="Helical" evidence="2">
    <location>
        <begin position="238"/>
        <end position="266"/>
    </location>
</feature>
<reference evidence="5" key="3">
    <citation type="submission" date="2025-04" db="UniProtKB">
        <authorList>
            <consortium name="RefSeq"/>
        </authorList>
    </citation>
    <scope>IDENTIFICATION</scope>
    <source>
        <strain evidence="5">CBS 781.70</strain>
    </source>
</reference>
<evidence type="ECO:0000313" key="3">
    <source>
        <dbReference type="EMBL" id="KAF1814272.1"/>
    </source>
</evidence>
<keyword evidence="2" id="KW-0472">Membrane</keyword>
<evidence type="ECO:0000313" key="5">
    <source>
        <dbReference type="RefSeq" id="XP_033535903.1"/>
    </source>
</evidence>
<evidence type="ECO:0000313" key="4">
    <source>
        <dbReference type="Proteomes" id="UP000504638"/>
    </source>
</evidence>
<evidence type="ECO:0000256" key="1">
    <source>
        <dbReference type="SAM" id="MobiDB-lite"/>
    </source>
</evidence>
<gene>
    <name evidence="3 5" type="ORF">P152DRAFT_265912</name>
</gene>
<feature type="region of interest" description="Disordered" evidence="1">
    <location>
        <begin position="90"/>
        <end position="122"/>
    </location>
</feature>
<dbReference type="RefSeq" id="XP_033535903.1">
    <property type="nucleotide sequence ID" value="XM_033674831.1"/>
</dbReference>
<feature type="compositionally biased region" description="Polar residues" evidence="1">
    <location>
        <begin position="177"/>
        <end position="191"/>
    </location>
</feature>
<evidence type="ECO:0000256" key="2">
    <source>
        <dbReference type="SAM" id="Phobius"/>
    </source>
</evidence>
<keyword evidence="2" id="KW-0812">Transmembrane</keyword>
<dbReference type="GeneID" id="54415401"/>
<keyword evidence="4" id="KW-1185">Reference proteome</keyword>
<dbReference type="AlphaFoldDB" id="A0A6G1G8F8"/>
<organism evidence="3">
    <name type="scientific">Eremomyces bilateralis CBS 781.70</name>
    <dbReference type="NCBI Taxonomy" id="1392243"/>
    <lineage>
        <taxon>Eukaryota</taxon>
        <taxon>Fungi</taxon>
        <taxon>Dikarya</taxon>
        <taxon>Ascomycota</taxon>
        <taxon>Pezizomycotina</taxon>
        <taxon>Dothideomycetes</taxon>
        <taxon>Dothideomycetes incertae sedis</taxon>
        <taxon>Eremomycetales</taxon>
        <taxon>Eremomycetaceae</taxon>
        <taxon>Eremomyces</taxon>
    </lineage>
</organism>
<feature type="compositionally biased region" description="Polar residues" evidence="1">
    <location>
        <begin position="105"/>
        <end position="120"/>
    </location>
</feature>
<dbReference type="EMBL" id="ML975153">
    <property type="protein sequence ID" value="KAF1814272.1"/>
    <property type="molecule type" value="Genomic_DNA"/>
</dbReference>